<feature type="region of interest" description="Disordered" evidence="5">
    <location>
        <begin position="730"/>
        <end position="751"/>
    </location>
</feature>
<protein>
    <recommendedName>
        <fullName evidence="7">Sec39 domain-containing protein</fullName>
    </recommendedName>
</protein>
<evidence type="ECO:0000256" key="3">
    <source>
        <dbReference type="ARBA" id="ARBA00022824"/>
    </source>
</evidence>
<feature type="compositionally biased region" description="Polar residues" evidence="5">
    <location>
        <begin position="243"/>
        <end position="253"/>
    </location>
</feature>
<keyword evidence="9" id="KW-1185">Reference proteome</keyword>
<keyword evidence="2" id="KW-0813">Transport</keyword>
<reference evidence="8 9" key="1">
    <citation type="submission" date="2018-08" db="EMBL/GenBank/DDBJ databases">
        <title>Draft genome of the lignicolous fungus Coniochaeta pulveracea.</title>
        <authorList>
            <person name="Borstlap C.J."/>
            <person name="De Witt R.N."/>
            <person name="Botha A."/>
            <person name="Volschenk H."/>
        </authorList>
    </citation>
    <scope>NUCLEOTIDE SEQUENCE [LARGE SCALE GENOMIC DNA]</scope>
    <source>
        <strain evidence="8 9">CAB683</strain>
    </source>
</reference>
<dbReference type="GO" id="GO:0015031">
    <property type="term" value="P:protein transport"/>
    <property type="evidence" value="ECO:0007669"/>
    <property type="project" value="UniProtKB-KW"/>
</dbReference>
<dbReference type="PANTHER" id="PTHR40787">
    <property type="entry name" value="SECRETED PROTEIN"/>
    <property type="match status" value="1"/>
</dbReference>
<keyword evidence="3" id="KW-0256">Endoplasmic reticulum</keyword>
<dbReference type="GO" id="GO:0006890">
    <property type="term" value="P:retrograde vesicle-mediated transport, Golgi to endoplasmic reticulum"/>
    <property type="evidence" value="ECO:0007669"/>
    <property type="project" value="InterPro"/>
</dbReference>
<evidence type="ECO:0000313" key="8">
    <source>
        <dbReference type="EMBL" id="RKU41879.1"/>
    </source>
</evidence>
<organism evidence="8 9">
    <name type="scientific">Coniochaeta pulveracea</name>
    <dbReference type="NCBI Taxonomy" id="177199"/>
    <lineage>
        <taxon>Eukaryota</taxon>
        <taxon>Fungi</taxon>
        <taxon>Dikarya</taxon>
        <taxon>Ascomycota</taxon>
        <taxon>Pezizomycotina</taxon>
        <taxon>Sordariomycetes</taxon>
        <taxon>Sordariomycetidae</taxon>
        <taxon>Coniochaetales</taxon>
        <taxon>Coniochaetaceae</taxon>
        <taxon>Coniochaeta</taxon>
    </lineage>
</organism>
<accession>A0A420Y1Z3</accession>
<name>A0A420Y1Z3_9PEZI</name>
<dbReference type="GO" id="GO:0005783">
    <property type="term" value="C:endoplasmic reticulum"/>
    <property type="evidence" value="ECO:0007669"/>
    <property type="project" value="UniProtKB-SubCell"/>
</dbReference>
<evidence type="ECO:0000256" key="1">
    <source>
        <dbReference type="ARBA" id="ARBA00004240"/>
    </source>
</evidence>
<feature type="region of interest" description="Disordered" evidence="5">
    <location>
        <begin position="232"/>
        <end position="253"/>
    </location>
</feature>
<sequence>MALILSPAKIILLAVELASNADIDGLWYLAAQHSTILRKDILLRILLTYLPEAVPSRKYVTFIEEIHNGEYSRREPVEIDLVAVERWTDEEATKKVRKLHLLKLASDETPLEAADDTTTLFLLRRAYKVDEEAGLLDTLPDLLVPFLDHSPCIRTLLVSAILPLLRRNFEYYPENPIDETLHGFQHLPDRTAVSLLLEATGAQENGLGPVGRDLRTLIGPWMFKYKKWDIETDDDAEDGPTPGTASSPAGSQSYPGWTQLLEWLTTQASQASWKVALSAIEQWDGPGDVDLGGYGATWMSDDEQEALEKSWARAALASAYLIPEASADALSAAHTIVTKIMGLMDQDPSPPLQSAAALLSPITGQEIVDISIAKNATYLRNDLLSETNLLTGLTKEATSLLSGLILSAFLLTRSGAPCTVRRVGELVLLQDEREQKTEFTTLMHHLSNNGPKTDDKYWIKVRNDILWLRDWGSEEDSTSPEKHIKGVFGQIKKECLEVEILKALLANSRYTLARSLYEDSPEQPLRKEVLQDTIFAAAYNAFDSASNPNRTRGGLKKCDDIIKAFPKTIDKSLPATRRIESLLKATHALSEYRIVLKQGEPFTPVLLRVHQDPIAIVGKILEQNSKSYTRIHDLVDLGTNMVSAGLTKKPAKGSTTTTAMTAEEETAARLTAQQRITAMCIDAALTEDDFETAYSYVTNRLGALSSSSSPHLSTDEYSWRAALQTGKYRRSINTSSSSHRRTPSNRIGTGFASANPEIRHLEQRIDCLAIALRIAPKNTLTEILNAYRRAEEELVSALRVEREREEEWDERGEGLANRSHMPGSFASPGAPARHTSVSTSGGGKSAAGEERPMSLFDLSRAATASAQRNLTALSSLQRSGLGRLAGGLGGAAAGFVGGAGVAESTGSGGASEDEDGHGKRTRKRDQLREAAMGTLVSGVGWLVGAPTPGTGTPREG</sequence>
<dbReference type="Pfam" id="PF08314">
    <property type="entry name" value="Sec39"/>
    <property type="match status" value="1"/>
</dbReference>
<dbReference type="AlphaFoldDB" id="A0A420Y1Z3"/>
<keyword evidence="4" id="KW-0653">Protein transport</keyword>
<evidence type="ECO:0000256" key="5">
    <source>
        <dbReference type="SAM" id="MobiDB-lite"/>
    </source>
</evidence>
<proteinExistence type="predicted"/>
<dbReference type="OrthoDB" id="3434013at2759"/>
<evidence type="ECO:0000256" key="6">
    <source>
        <dbReference type="SAM" id="SignalP"/>
    </source>
</evidence>
<evidence type="ECO:0000313" key="9">
    <source>
        <dbReference type="Proteomes" id="UP000275385"/>
    </source>
</evidence>
<feature type="domain" description="Sec39" evidence="7">
    <location>
        <begin position="11"/>
        <end position="808"/>
    </location>
</feature>
<feature type="region of interest" description="Disordered" evidence="5">
    <location>
        <begin position="802"/>
        <end position="849"/>
    </location>
</feature>
<dbReference type="InterPro" id="IPR013244">
    <property type="entry name" value="Sec39_domain"/>
</dbReference>
<comment type="subcellular location">
    <subcellularLocation>
        <location evidence="1">Endoplasmic reticulum</location>
    </subcellularLocation>
</comment>
<dbReference type="Proteomes" id="UP000275385">
    <property type="component" value="Unassembled WGS sequence"/>
</dbReference>
<keyword evidence="6" id="KW-0732">Signal</keyword>
<feature type="chain" id="PRO_5019577503" description="Sec39 domain-containing protein" evidence="6">
    <location>
        <begin position="21"/>
        <end position="956"/>
    </location>
</feature>
<dbReference type="PANTHER" id="PTHR40787:SF3">
    <property type="entry name" value="PROTEIN TRANSPORT PROTEIN SEC39"/>
    <property type="match status" value="1"/>
</dbReference>
<dbReference type="EMBL" id="QVQW01000066">
    <property type="protein sequence ID" value="RKU41879.1"/>
    <property type="molecule type" value="Genomic_DNA"/>
</dbReference>
<comment type="caution">
    <text evidence="8">The sequence shown here is derived from an EMBL/GenBank/DDBJ whole genome shotgun (WGS) entry which is preliminary data.</text>
</comment>
<feature type="signal peptide" evidence="6">
    <location>
        <begin position="1"/>
        <end position="20"/>
    </location>
</feature>
<evidence type="ECO:0000256" key="2">
    <source>
        <dbReference type="ARBA" id="ARBA00022448"/>
    </source>
</evidence>
<evidence type="ECO:0000259" key="7">
    <source>
        <dbReference type="Pfam" id="PF08314"/>
    </source>
</evidence>
<gene>
    <name evidence="8" type="ORF">DL546_003458</name>
</gene>
<evidence type="ECO:0000256" key="4">
    <source>
        <dbReference type="ARBA" id="ARBA00022927"/>
    </source>
</evidence>
<feature type="region of interest" description="Disordered" evidence="5">
    <location>
        <begin position="902"/>
        <end position="925"/>
    </location>
</feature>